<protein>
    <submittedName>
        <fullName evidence="1">Uncharacterized protein</fullName>
    </submittedName>
</protein>
<sequence length="78" mass="8354">MRSEFLNVISSTSAGFTSKDSQLLKYISVILPLVSGVYPEASDAEAGMAVLGQLGTFSWYNVLTWPGSTQAPNLRLGI</sequence>
<comment type="caution">
    <text evidence="1">The sequence shown here is derived from an EMBL/GenBank/DDBJ whole genome shotgun (WGS) entry which is preliminary data.</text>
</comment>
<organism evidence="1 2">
    <name type="scientific">Chlamydomonas eustigma</name>
    <dbReference type="NCBI Taxonomy" id="1157962"/>
    <lineage>
        <taxon>Eukaryota</taxon>
        <taxon>Viridiplantae</taxon>
        <taxon>Chlorophyta</taxon>
        <taxon>core chlorophytes</taxon>
        <taxon>Chlorophyceae</taxon>
        <taxon>CS clade</taxon>
        <taxon>Chlamydomonadales</taxon>
        <taxon>Chlamydomonadaceae</taxon>
        <taxon>Chlamydomonas</taxon>
    </lineage>
</organism>
<reference evidence="1 2" key="1">
    <citation type="submission" date="2017-08" db="EMBL/GenBank/DDBJ databases">
        <title>Acidophilic green algal genome provides insights into adaptation to an acidic environment.</title>
        <authorList>
            <person name="Hirooka S."/>
            <person name="Hirose Y."/>
            <person name="Kanesaki Y."/>
            <person name="Higuchi S."/>
            <person name="Fujiwara T."/>
            <person name="Onuma R."/>
            <person name="Era A."/>
            <person name="Ohbayashi R."/>
            <person name="Uzuka A."/>
            <person name="Nozaki H."/>
            <person name="Yoshikawa H."/>
            <person name="Miyagishima S.Y."/>
        </authorList>
    </citation>
    <scope>NUCLEOTIDE SEQUENCE [LARGE SCALE GENOMIC DNA]</scope>
    <source>
        <strain evidence="1 2">NIES-2499</strain>
    </source>
</reference>
<evidence type="ECO:0000313" key="2">
    <source>
        <dbReference type="Proteomes" id="UP000232323"/>
    </source>
</evidence>
<proteinExistence type="predicted"/>
<name>A0A250WTY4_9CHLO</name>
<evidence type="ECO:0000313" key="1">
    <source>
        <dbReference type="EMBL" id="GAX74102.1"/>
    </source>
</evidence>
<dbReference type="Proteomes" id="UP000232323">
    <property type="component" value="Unassembled WGS sequence"/>
</dbReference>
<accession>A0A250WTY4</accession>
<dbReference type="AlphaFoldDB" id="A0A250WTY4"/>
<gene>
    <name evidence="1" type="ORF">CEUSTIGMA_g1551.t1</name>
</gene>
<keyword evidence="2" id="KW-1185">Reference proteome</keyword>
<dbReference type="EMBL" id="BEGY01000006">
    <property type="protein sequence ID" value="GAX74102.1"/>
    <property type="molecule type" value="Genomic_DNA"/>
</dbReference>